<evidence type="ECO:0000256" key="1">
    <source>
        <dbReference type="SAM" id="SignalP"/>
    </source>
</evidence>
<dbReference type="SUPFAM" id="SSF48452">
    <property type="entry name" value="TPR-like"/>
    <property type="match status" value="1"/>
</dbReference>
<dbReference type="EMBL" id="WBVO01000006">
    <property type="protein sequence ID" value="KAB2809879.1"/>
    <property type="molecule type" value="Genomic_DNA"/>
</dbReference>
<evidence type="ECO:0000313" key="4">
    <source>
        <dbReference type="Proteomes" id="UP000468650"/>
    </source>
</evidence>
<evidence type="ECO:0000259" key="2">
    <source>
        <dbReference type="Pfam" id="PF19413"/>
    </source>
</evidence>
<dbReference type="InterPro" id="IPR030887">
    <property type="entry name" value="Beta-barrel_YaiO"/>
</dbReference>
<dbReference type="AlphaFoldDB" id="A0A6N6RFN0"/>
<dbReference type="Pfam" id="PF19413">
    <property type="entry name" value="YaiO"/>
    <property type="match status" value="1"/>
</dbReference>
<accession>A0A6N6RFN0</accession>
<feature type="chain" id="PRO_5026922977" evidence="1">
    <location>
        <begin position="23"/>
        <end position="410"/>
    </location>
</feature>
<gene>
    <name evidence="3" type="primary">yaiO</name>
    <name evidence="3" type="ORF">F8C67_08330</name>
</gene>
<feature type="signal peptide" evidence="1">
    <location>
        <begin position="1"/>
        <end position="22"/>
    </location>
</feature>
<keyword evidence="1" id="KW-0732">Signal</keyword>
<sequence length="410" mass="46929">MKYNLLFLLLAFGSSVFGQLNADSLFVEARKLAENKEYDSARTLLMPALREYPAYHDIRNYIARTYAWEEKYDEALAYYKATLSNDMSNTDAWWGIGDVYLWSEQYLEVINTMNEASDALPDSSEIRSEIGFRKATAYYKLREFPEALEALENTEGGRNDRLRQTVLLRLVNHSVDVLGSAEFFSEQYDPMYYGTVQVGQSTKYGVGIARFNTAYRFGETGYQAEVDLYPIISETVYGYINYGFSPSAQVFPQHRVGGEIYSAVGSNFEASLGVRYLYFGPGSDVTMYTGSVNYYLPKYLFSFRPFITPQEDGTDFTGDLLVRRYLNDSRSWVTLRASYGFSPDARRIQVGAGEVIEILETTSFGAEWQQAITQEWLFVLNFTYTYQELPFDPGNFYSIYAPLIGIKRLL</sequence>
<evidence type="ECO:0000313" key="3">
    <source>
        <dbReference type="EMBL" id="KAB2809879.1"/>
    </source>
</evidence>
<dbReference type="Gene3D" id="1.25.40.10">
    <property type="entry name" value="Tetratricopeptide repeat domain"/>
    <property type="match status" value="1"/>
</dbReference>
<protein>
    <submittedName>
        <fullName evidence="3">YaiO family outer membrane beta-barrel protein</fullName>
    </submittedName>
</protein>
<dbReference type="Proteomes" id="UP000468650">
    <property type="component" value="Unassembled WGS sequence"/>
</dbReference>
<name>A0A6N6RFN0_9FLAO</name>
<organism evidence="3 4">
    <name type="scientific">Phaeocystidibacter luteus</name>
    <dbReference type="NCBI Taxonomy" id="911197"/>
    <lineage>
        <taxon>Bacteria</taxon>
        <taxon>Pseudomonadati</taxon>
        <taxon>Bacteroidota</taxon>
        <taxon>Flavobacteriia</taxon>
        <taxon>Flavobacteriales</taxon>
        <taxon>Phaeocystidibacteraceae</taxon>
        <taxon>Phaeocystidibacter</taxon>
    </lineage>
</organism>
<keyword evidence="4" id="KW-1185">Reference proteome</keyword>
<proteinExistence type="predicted"/>
<feature type="domain" description="YaiO beta-barrel" evidence="2">
    <location>
        <begin position="173"/>
        <end position="344"/>
    </location>
</feature>
<dbReference type="RefSeq" id="WP_151667379.1">
    <property type="nucleotide sequence ID" value="NZ_WBVO01000006.1"/>
</dbReference>
<dbReference type="Pfam" id="PF14559">
    <property type="entry name" value="TPR_19"/>
    <property type="match status" value="1"/>
</dbReference>
<dbReference type="NCBIfam" id="TIGR04390">
    <property type="entry name" value="OMP_YaiO_dom"/>
    <property type="match status" value="1"/>
</dbReference>
<comment type="caution">
    <text evidence="3">The sequence shown here is derived from an EMBL/GenBank/DDBJ whole genome shotgun (WGS) entry which is preliminary data.</text>
</comment>
<dbReference type="InterPro" id="IPR011990">
    <property type="entry name" value="TPR-like_helical_dom_sf"/>
</dbReference>
<reference evidence="3 4" key="1">
    <citation type="submission" date="2019-09" db="EMBL/GenBank/DDBJ databases">
        <title>Genomes of family Cryomorphaceae.</title>
        <authorList>
            <person name="Bowman J.P."/>
        </authorList>
    </citation>
    <scope>NUCLEOTIDE SEQUENCE [LARGE SCALE GENOMIC DNA]</scope>
    <source>
        <strain evidence="3 4">LMG 25704</strain>
    </source>
</reference>
<dbReference type="OrthoDB" id="742239at2"/>